<evidence type="ECO:0000313" key="2">
    <source>
        <dbReference type="Proteomes" id="UP000231069"/>
    </source>
</evidence>
<comment type="caution">
    <text evidence="1">The sequence shown here is derived from an EMBL/GenBank/DDBJ whole genome shotgun (WGS) entry which is preliminary data.</text>
</comment>
<organism evidence="1 2">
    <name type="scientific">Candidatus Gottesmanbacteria bacterium CG_4_10_14_0_8_um_filter_37_24</name>
    <dbReference type="NCBI Taxonomy" id="1974574"/>
    <lineage>
        <taxon>Bacteria</taxon>
        <taxon>Candidatus Gottesmaniibacteriota</taxon>
    </lineage>
</organism>
<sequence>MSVANQIIYILGNKSVHNDSQVYKILPYLKKKFPLISFVPFDPTEDIPEIEMQRVIILDMVKNIKEVKLFKDINQFILSPRFSTHDFDLPLFLGILKKLGKVINLDIIGIPETDDHNKNLFEVVRMIKSIGL</sequence>
<gene>
    <name evidence="1" type="ORF">COY59_02365</name>
</gene>
<dbReference type="Proteomes" id="UP000231069">
    <property type="component" value="Unassembled WGS sequence"/>
</dbReference>
<evidence type="ECO:0000313" key="1">
    <source>
        <dbReference type="EMBL" id="PIZ02882.1"/>
    </source>
</evidence>
<accession>A0A2M7RRH5</accession>
<proteinExistence type="predicted"/>
<protein>
    <recommendedName>
        <fullName evidence="3">NADPH-dependent FMN reductase-like domain-containing protein</fullName>
    </recommendedName>
</protein>
<dbReference type="EMBL" id="PFMK01000042">
    <property type="protein sequence ID" value="PIZ02882.1"/>
    <property type="molecule type" value="Genomic_DNA"/>
</dbReference>
<name>A0A2M7RRH5_9BACT</name>
<evidence type="ECO:0008006" key="3">
    <source>
        <dbReference type="Google" id="ProtNLM"/>
    </source>
</evidence>
<reference evidence="2" key="1">
    <citation type="submission" date="2017-09" db="EMBL/GenBank/DDBJ databases">
        <title>Depth-based differentiation of microbial function through sediment-hosted aquifers and enrichment of novel symbionts in the deep terrestrial subsurface.</title>
        <authorList>
            <person name="Probst A.J."/>
            <person name="Ladd B."/>
            <person name="Jarett J.K."/>
            <person name="Geller-Mcgrath D.E."/>
            <person name="Sieber C.M.K."/>
            <person name="Emerson J.B."/>
            <person name="Anantharaman K."/>
            <person name="Thomas B.C."/>
            <person name="Malmstrom R."/>
            <person name="Stieglmeier M."/>
            <person name="Klingl A."/>
            <person name="Woyke T."/>
            <person name="Ryan C.M."/>
            <person name="Banfield J.F."/>
        </authorList>
    </citation>
    <scope>NUCLEOTIDE SEQUENCE [LARGE SCALE GENOMIC DNA]</scope>
</reference>
<dbReference type="AlphaFoldDB" id="A0A2M7RRH5"/>